<keyword evidence="8" id="KW-1185">Reference proteome</keyword>
<feature type="transmembrane region" description="Helical" evidence="5">
    <location>
        <begin position="272"/>
        <end position="296"/>
    </location>
</feature>
<dbReference type="Gene3D" id="1.10.760.10">
    <property type="entry name" value="Cytochrome c-like domain"/>
    <property type="match status" value="1"/>
</dbReference>
<evidence type="ECO:0000256" key="4">
    <source>
        <dbReference type="PROSITE-ProRule" id="PRU00433"/>
    </source>
</evidence>
<evidence type="ECO:0000313" key="7">
    <source>
        <dbReference type="EMBL" id="OIN59085.1"/>
    </source>
</evidence>
<dbReference type="InterPro" id="IPR036909">
    <property type="entry name" value="Cyt_c-like_dom_sf"/>
</dbReference>
<feature type="transmembrane region" description="Helical" evidence="5">
    <location>
        <begin position="148"/>
        <end position="169"/>
    </location>
</feature>
<feature type="transmembrane region" description="Helical" evidence="5">
    <location>
        <begin position="303"/>
        <end position="320"/>
    </location>
</feature>
<feature type="transmembrane region" description="Helical" evidence="5">
    <location>
        <begin position="189"/>
        <end position="214"/>
    </location>
</feature>
<evidence type="ECO:0000256" key="5">
    <source>
        <dbReference type="SAM" id="Phobius"/>
    </source>
</evidence>
<comment type="caution">
    <text evidence="7">The sequence shown here is derived from an EMBL/GenBank/DDBJ whole genome shotgun (WGS) entry which is preliminary data.</text>
</comment>
<dbReference type="InterPro" id="IPR009056">
    <property type="entry name" value="Cyt_c-like_dom"/>
</dbReference>
<evidence type="ECO:0000256" key="3">
    <source>
        <dbReference type="ARBA" id="ARBA00023004"/>
    </source>
</evidence>
<dbReference type="SUPFAM" id="SSF46626">
    <property type="entry name" value="Cytochrome c"/>
    <property type="match status" value="1"/>
</dbReference>
<dbReference type="AlphaFoldDB" id="A0A1S2VLI0"/>
<gene>
    <name evidence="7" type="ORF">BLX24_12840</name>
</gene>
<dbReference type="RefSeq" id="WP_071503536.1">
    <property type="nucleotide sequence ID" value="NZ_MORL01000005.1"/>
</dbReference>
<feature type="transmembrane region" description="Helical" evidence="5">
    <location>
        <begin position="234"/>
        <end position="252"/>
    </location>
</feature>
<feature type="domain" description="Cytochrome c" evidence="6">
    <location>
        <begin position="371"/>
        <end position="450"/>
    </location>
</feature>
<feature type="transmembrane region" description="Helical" evidence="5">
    <location>
        <begin position="108"/>
        <end position="128"/>
    </location>
</feature>
<feature type="transmembrane region" description="Helical" evidence="5">
    <location>
        <begin position="63"/>
        <end position="88"/>
    </location>
</feature>
<dbReference type="EMBL" id="MORL01000005">
    <property type="protein sequence ID" value="OIN59085.1"/>
    <property type="molecule type" value="Genomic_DNA"/>
</dbReference>
<dbReference type="Pfam" id="PF13442">
    <property type="entry name" value="Cytochrome_CBB3"/>
    <property type="match status" value="1"/>
</dbReference>
<dbReference type="GO" id="GO:0046872">
    <property type="term" value="F:metal ion binding"/>
    <property type="evidence" value="ECO:0007669"/>
    <property type="project" value="UniProtKB-KW"/>
</dbReference>
<dbReference type="PROSITE" id="PS51007">
    <property type="entry name" value="CYTC"/>
    <property type="match status" value="1"/>
</dbReference>
<sequence>MDFPIFHLDFIGNRAMIAIIAVLHAVINHALAVGLMPVVTMLEIKGFRLMATQPELAEKWDRLAYRILFFAFIITTTIGAMTGVGIWFSAALINPASIASLIRVFFGAWFVEWGVFVTEVVLMLLYFLTWKKLKSSMAMKFRHVKYGLFLSFFSWITMAIIVSILAFMMDTGNWNTNRSFLYGFTNPLYLPQLAFRTPLAMTMGGMIALFLTLIFTRNDQPFRAVALRSISKWVLVWGPFAAGGAMLYYYMIPQNLTGNLPVAMGTIEFQSWYQQIIVIVAVAIGLVILLANWAYFRPRTTPVWLAGVSILLIAGLMGHFERLREFIRKPYVIGEYMYSNGYRVEDYPLLKRDGVLKHANFVATKEITVDNQLAAGRDVFILTCSRCHTSNGAVNSLASKFTNMFGTKPWESGPLKGYIKNMHSARYFMPPFPGNDEELEALTVFIKSLQDYPQPVPGAQDGLGFQKATPAKPLAYN</sequence>
<evidence type="ECO:0000313" key="8">
    <source>
        <dbReference type="Proteomes" id="UP000181790"/>
    </source>
</evidence>
<dbReference type="GO" id="GO:0020037">
    <property type="term" value="F:heme binding"/>
    <property type="evidence" value="ECO:0007669"/>
    <property type="project" value="InterPro"/>
</dbReference>
<dbReference type="OrthoDB" id="9795893at2"/>
<evidence type="ECO:0000256" key="2">
    <source>
        <dbReference type="ARBA" id="ARBA00022723"/>
    </source>
</evidence>
<dbReference type="Proteomes" id="UP000181790">
    <property type="component" value="Unassembled WGS sequence"/>
</dbReference>
<keyword evidence="5" id="KW-1133">Transmembrane helix</keyword>
<evidence type="ECO:0000256" key="1">
    <source>
        <dbReference type="ARBA" id="ARBA00022617"/>
    </source>
</evidence>
<proteinExistence type="predicted"/>
<keyword evidence="2 4" id="KW-0479">Metal-binding</keyword>
<accession>A0A1S2VLI0</accession>
<keyword evidence="5" id="KW-0812">Transmembrane</keyword>
<keyword evidence="1 4" id="KW-0349">Heme</keyword>
<name>A0A1S2VLI0_9BACT</name>
<organism evidence="7 8">
    <name type="scientific">Arsenicibacter rosenii</name>
    <dbReference type="NCBI Taxonomy" id="1750698"/>
    <lineage>
        <taxon>Bacteria</taxon>
        <taxon>Pseudomonadati</taxon>
        <taxon>Bacteroidota</taxon>
        <taxon>Cytophagia</taxon>
        <taxon>Cytophagales</taxon>
        <taxon>Spirosomataceae</taxon>
        <taxon>Arsenicibacter</taxon>
    </lineage>
</organism>
<feature type="transmembrane region" description="Helical" evidence="5">
    <location>
        <begin position="15"/>
        <end position="42"/>
    </location>
</feature>
<evidence type="ECO:0000259" key="6">
    <source>
        <dbReference type="PROSITE" id="PS51007"/>
    </source>
</evidence>
<keyword evidence="3 4" id="KW-0408">Iron</keyword>
<reference evidence="7 8" key="1">
    <citation type="submission" date="2016-10" db="EMBL/GenBank/DDBJ databases">
        <title>Arsenicibacter rosenii gen. nov., sp. nov., an efficient arsenic-methylating bacterium isolated from an arsenic-contaminated paddy soil.</title>
        <authorList>
            <person name="Huang K."/>
        </authorList>
    </citation>
    <scope>NUCLEOTIDE SEQUENCE [LARGE SCALE GENOMIC DNA]</scope>
    <source>
        <strain evidence="7 8">SM-1</strain>
    </source>
</reference>
<dbReference type="GO" id="GO:0009055">
    <property type="term" value="F:electron transfer activity"/>
    <property type="evidence" value="ECO:0007669"/>
    <property type="project" value="InterPro"/>
</dbReference>
<keyword evidence="5" id="KW-0472">Membrane</keyword>
<protein>
    <recommendedName>
        <fullName evidence="6">Cytochrome c domain-containing protein</fullName>
    </recommendedName>
</protein>